<feature type="region of interest" description="Disordered" evidence="1">
    <location>
        <begin position="1"/>
        <end position="52"/>
    </location>
</feature>
<name>A0A195BW27_9HYME</name>
<dbReference type="EMBL" id="KQ976401">
    <property type="protein sequence ID" value="KYM92485.1"/>
    <property type="molecule type" value="Genomic_DNA"/>
</dbReference>
<keyword evidence="3" id="KW-1185">Reference proteome</keyword>
<protein>
    <submittedName>
        <fullName evidence="2">Uncharacterized protein</fullName>
    </submittedName>
</protein>
<evidence type="ECO:0000313" key="2">
    <source>
        <dbReference type="EMBL" id="KYM92485.1"/>
    </source>
</evidence>
<proteinExistence type="predicted"/>
<dbReference type="AlphaFoldDB" id="A0A195BW27"/>
<reference evidence="2 3" key="1">
    <citation type="submission" date="2015-09" db="EMBL/GenBank/DDBJ databases">
        <title>Atta colombica WGS genome.</title>
        <authorList>
            <person name="Nygaard S."/>
            <person name="Hu H."/>
            <person name="Boomsma J."/>
            <person name="Zhang G."/>
        </authorList>
    </citation>
    <scope>NUCLEOTIDE SEQUENCE [LARGE SCALE GENOMIC DNA]</scope>
    <source>
        <strain evidence="2">Treedump-2</strain>
        <tissue evidence="2">Whole body</tissue>
    </source>
</reference>
<feature type="compositionally biased region" description="Polar residues" evidence="1">
    <location>
        <begin position="36"/>
        <end position="48"/>
    </location>
</feature>
<sequence length="116" mass="12612">MSEEGQGGTAAAQEEKGVNRANTQLPNGTLRGSPIAASQETEQVNTPSAHRHARFAGERLGERIRESWRPLFTVAGRTALVHERLGRKVNAVTAGPFEIPKRQGVRRNACEKKSAL</sequence>
<evidence type="ECO:0000313" key="3">
    <source>
        <dbReference type="Proteomes" id="UP000078540"/>
    </source>
</evidence>
<evidence type="ECO:0000256" key="1">
    <source>
        <dbReference type="SAM" id="MobiDB-lite"/>
    </source>
</evidence>
<gene>
    <name evidence="2" type="ORF">ALC53_00940</name>
</gene>
<accession>A0A195BW27</accession>
<dbReference type="Proteomes" id="UP000078540">
    <property type="component" value="Unassembled WGS sequence"/>
</dbReference>
<organism evidence="2 3">
    <name type="scientific">Atta colombica</name>
    <dbReference type="NCBI Taxonomy" id="520822"/>
    <lineage>
        <taxon>Eukaryota</taxon>
        <taxon>Metazoa</taxon>
        <taxon>Ecdysozoa</taxon>
        <taxon>Arthropoda</taxon>
        <taxon>Hexapoda</taxon>
        <taxon>Insecta</taxon>
        <taxon>Pterygota</taxon>
        <taxon>Neoptera</taxon>
        <taxon>Endopterygota</taxon>
        <taxon>Hymenoptera</taxon>
        <taxon>Apocrita</taxon>
        <taxon>Aculeata</taxon>
        <taxon>Formicoidea</taxon>
        <taxon>Formicidae</taxon>
        <taxon>Myrmicinae</taxon>
        <taxon>Atta</taxon>
    </lineage>
</organism>